<organism evidence="1 2">
    <name type="scientific">Blyttiomyces helicus</name>
    <dbReference type="NCBI Taxonomy" id="388810"/>
    <lineage>
        <taxon>Eukaryota</taxon>
        <taxon>Fungi</taxon>
        <taxon>Fungi incertae sedis</taxon>
        <taxon>Chytridiomycota</taxon>
        <taxon>Chytridiomycota incertae sedis</taxon>
        <taxon>Chytridiomycetes</taxon>
        <taxon>Chytridiomycetes incertae sedis</taxon>
        <taxon>Blyttiomyces</taxon>
    </lineage>
</organism>
<evidence type="ECO:0000313" key="1">
    <source>
        <dbReference type="EMBL" id="RKO92248.1"/>
    </source>
</evidence>
<sequence>LPVGLGISFADTTESINKLRTGAWKTMRGAYETESNAEAMVPARRLAMAAMTILSSTKPCIPAWQLWLWPSHLGSAPTFETDNPFEMFKRVKGEWVKVDVGETLEAAAGAEVDSRVRDGLCVSAGLGWVRAPKVKKPHSASPYA</sequence>
<name>A0A4P9WKY8_9FUNG</name>
<evidence type="ECO:0000313" key="2">
    <source>
        <dbReference type="Proteomes" id="UP000269721"/>
    </source>
</evidence>
<dbReference type="Proteomes" id="UP000269721">
    <property type="component" value="Unassembled WGS sequence"/>
</dbReference>
<reference evidence="2" key="1">
    <citation type="journal article" date="2018" name="Nat. Microbiol.">
        <title>Leveraging single-cell genomics to expand the fungal tree of life.</title>
        <authorList>
            <person name="Ahrendt S.R."/>
            <person name="Quandt C.A."/>
            <person name="Ciobanu D."/>
            <person name="Clum A."/>
            <person name="Salamov A."/>
            <person name="Andreopoulos B."/>
            <person name="Cheng J.F."/>
            <person name="Woyke T."/>
            <person name="Pelin A."/>
            <person name="Henrissat B."/>
            <person name="Reynolds N.K."/>
            <person name="Benny G.L."/>
            <person name="Smith M.E."/>
            <person name="James T.Y."/>
            <person name="Grigoriev I.V."/>
        </authorList>
    </citation>
    <scope>NUCLEOTIDE SEQUENCE [LARGE SCALE GENOMIC DNA]</scope>
</reference>
<proteinExistence type="predicted"/>
<feature type="non-terminal residue" evidence="1">
    <location>
        <position position="1"/>
    </location>
</feature>
<accession>A0A4P9WKY8</accession>
<keyword evidence="2" id="KW-1185">Reference proteome</keyword>
<gene>
    <name evidence="1" type="ORF">BDK51DRAFT_30278</name>
</gene>
<dbReference type="AlphaFoldDB" id="A0A4P9WKY8"/>
<protein>
    <submittedName>
        <fullName evidence="1">Uncharacterized protein</fullName>
    </submittedName>
</protein>
<dbReference type="EMBL" id="KZ994718">
    <property type="protein sequence ID" value="RKO92248.1"/>
    <property type="molecule type" value="Genomic_DNA"/>
</dbReference>